<evidence type="ECO:0000313" key="3">
    <source>
        <dbReference type="EMBL" id="PPS05894.1"/>
    </source>
</evidence>
<evidence type="ECO:0000259" key="2">
    <source>
        <dbReference type="Pfam" id="PF10536"/>
    </source>
</evidence>
<accession>A0A2P5XRH8</accession>
<gene>
    <name evidence="3" type="ORF">GOBAR_AA14763</name>
</gene>
<dbReference type="GO" id="GO:0010073">
    <property type="term" value="P:meristem maintenance"/>
    <property type="evidence" value="ECO:0007669"/>
    <property type="project" value="InterPro"/>
</dbReference>
<dbReference type="PANTHER" id="PTHR46033">
    <property type="entry name" value="PROTEIN MAIN-LIKE 2"/>
    <property type="match status" value="1"/>
</dbReference>
<dbReference type="EMBL" id="KZ664374">
    <property type="protein sequence ID" value="PPS05894.1"/>
    <property type="molecule type" value="Genomic_DNA"/>
</dbReference>
<evidence type="ECO:0000256" key="1">
    <source>
        <dbReference type="SAM" id="MobiDB-lite"/>
    </source>
</evidence>
<dbReference type="AlphaFoldDB" id="A0A2P5XRH8"/>
<evidence type="ECO:0000313" key="4">
    <source>
        <dbReference type="Proteomes" id="UP000239757"/>
    </source>
</evidence>
<feature type="domain" description="Aminotransferase-like plant mobile" evidence="2">
    <location>
        <begin position="36"/>
        <end position="153"/>
    </location>
</feature>
<dbReference type="Pfam" id="PF10536">
    <property type="entry name" value="PMD"/>
    <property type="match status" value="1"/>
</dbReference>
<dbReference type="InterPro" id="IPR019557">
    <property type="entry name" value="AminoTfrase-like_pln_mobile"/>
</dbReference>
<protein>
    <recommendedName>
        <fullName evidence="2">Aminotransferase-like plant mobile domain-containing protein</fullName>
    </recommendedName>
</protein>
<dbReference type="InterPro" id="IPR044824">
    <property type="entry name" value="MAIN-like"/>
</dbReference>
<dbReference type="PANTHER" id="PTHR46033:SF8">
    <property type="entry name" value="PROTEIN MAINTENANCE OF MERISTEMS-LIKE"/>
    <property type="match status" value="1"/>
</dbReference>
<reference evidence="3 4" key="1">
    <citation type="submission" date="2015-01" db="EMBL/GenBank/DDBJ databases">
        <title>Genome of allotetraploid Gossypium barbadense reveals genomic plasticity and fiber elongation in cotton evolution.</title>
        <authorList>
            <person name="Chen X."/>
            <person name="Liu X."/>
            <person name="Zhao B."/>
            <person name="Zheng H."/>
            <person name="Hu Y."/>
            <person name="Lu G."/>
            <person name="Yang C."/>
            <person name="Chen J."/>
            <person name="Shan C."/>
            <person name="Zhang L."/>
            <person name="Zhou Y."/>
            <person name="Wang L."/>
            <person name="Guo W."/>
            <person name="Bai Y."/>
            <person name="Ruan J."/>
            <person name="Shangguan X."/>
            <person name="Mao Y."/>
            <person name="Jiang J."/>
            <person name="Zhu Y."/>
            <person name="Lei J."/>
            <person name="Kang H."/>
            <person name="Chen S."/>
            <person name="He X."/>
            <person name="Wang R."/>
            <person name="Wang Y."/>
            <person name="Chen J."/>
            <person name="Wang L."/>
            <person name="Yu S."/>
            <person name="Wang B."/>
            <person name="Wei J."/>
            <person name="Song S."/>
            <person name="Lu X."/>
            <person name="Gao Z."/>
            <person name="Gu W."/>
            <person name="Deng X."/>
            <person name="Ma D."/>
            <person name="Wang S."/>
            <person name="Liang W."/>
            <person name="Fang L."/>
            <person name="Cai C."/>
            <person name="Zhu X."/>
            <person name="Zhou B."/>
            <person name="Zhang Y."/>
            <person name="Chen Z."/>
            <person name="Xu S."/>
            <person name="Zhu R."/>
            <person name="Wang S."/>
            <person name="Zhang T."/>
            <person name="Zhao G."/>
        </authorList>
    </citation>
    <scope>NUCLEOTIDE SEQUENCE [LARGE SCALE GENOMIC DNA]</scope>
    <source>
        <strain evidence="4">cv. Xinhai21</strain>
        <tissue evidence="3">Leaf</tissue>
    </source>
</reference>
<name>A0A2P5XRH8_GOSBA</name>
<feature type="region of interest" description="Disordered" evidence="1">
    <location>
        <begin position="218"/>
        <end position="254"/>
    </location>
</feature>
<proteinExistence type="predicted"/>
<dbReference type="OrthoDB" id="971715at2759"/>
<organism evidence="3 4">
    <name type="scientific">Gossypium barbadense</name>
    <name type="common">Sea Island cotton</name>
    <name type="synonym">Hibiscus barbadensis</name>
    <dbReference type="NCBI Taxonomy" id="3634"/>
    <lineage>
        <taxon>Eukaryota</taxon>
        <taxon>Viridiplantae</taxon>
        <taxon>Streptophyta</taxon>
        <taxon>Embryophyta</taxon>
        <taxon>Tracheophyta</taxon>
        <taxon>Spermatophyta</taxon>
        <taxon>Magnoliopsida</taxon>
        <taxon>eudicotyledons</taxon>
        <taxon>Gunneridae</taxon>
        <taxon>Pentapetalae</taxon>
        <taxon>rosids</taxon>
        <taxon>malvids</taxon>
        <taxon>Malvales</taxon>
        <taxon>Malvaceae</taxon>
        <taxon>Malvoideae</taxon>
        <taxon>Gossypium</taxon>
    </lineage>
</organism>
<sequence>MSGPPSPLIENYLQEAGFWHVATIGQGCKLDPKLISYLMPYLSRNRVHLRWLLKLIDFRATGELSWGSAEMCGATRPNKVKIGGYLSLLQSWVWFRFPFLRSRVNHSYTFPLITRWNHSASYVGIPTSLEHIRLLLDKRSEAQFQWTPYEDPAIRAMHQSDRVLRQFRFRQPILHKVNLRLFNTDWPRHWIHGKPYLLSEEERRRQIRVQRERWGLLNPRRKDDNAGPSAAPIQSLDLSTAPTQPPGPTLQPTTLISQPFQIMPGVYPNTFMFPFPSHMPGSYQFLITPKERRR</sequence>
<dbReference type="Proteomes" id="UP000239757">
    <property type="component" value="Unassembled WGS sequence"/>
</dbReference>